<reference evidence="4" key="2">
    <citation type="submission" date="2019-01" db="EMBL/GenBank/DDBJ databases">
        <title>Genome sequence of Desulfonema ishimotonii strain Tokyo 01.</title>
        <authorList>
            <person name="Fukui M."/>
        </authorList>
    </citation>
    <scope>NUCLEOTIDE SEQUENCE [LARGE SCALE GENOMIC DNA]</scope>
    <source>
        <strain evidence="4">Tokyo 01</strain>
    </source>
</reference>
<dbReference type="PANTHER" id="PTHR42930">
    <property type="entry name" value="PHOSPHATE-SPECIFIC TRANSPORT SYSTEM ACCESSORY PROTEIN PHOU"/>
    <property type="match status" value="1"/>
</dbReference>
<dbReference type="SUPFAM" id="SSF56112">
    <property type="entry name" value="Protein kinase-like (PK-like)"/>
    <property type="match status" value="1"/>
</dbReference>
<feature type="domain" description="PhoU" evidence="2">
    <location>
        <begin position="115"/>
        <end position="195"/>
    </location>
</feature>
<dbReference type="Gene3D" id="1.20.58.220">
    <property type="entry name" value="Phosphate transport system protein phou homolog 2, domain 2"/>
    <property type="match status" value="1"/>
</dbReference>
<evidence type="ECO:0000313" key="3">
    <source>
        <dbReference type="EMBL" id="GBC59631.1"/>
    </source>
</evidence>
<gene>
    <name evidence="3" type="ORF">DENIS_0570</name>
</gene>
<proteinExistence type="inferred from homology"/>
<dbReference type="InterPro" id="IPR038078">
    <property type="entry name" value="PhoU-like_sf"/>
</dbReference>
<dbReference type="InterPro" id="IPR028366">
    <property type="entry name" value="PhoU"/>
</dbReference>
<accession>A0A401FRP4</accession>
<dbReference type="OrthoDB" id="3806873at2"/>
<organism evidence="3 4">
    <name type="scientific">Desulfonema ishimotonii</name>
    <dbReference type="NCBI Taxonomy" id="45657"/>
    <lineage>
        <taxon>Bacteria</taxon>
        <taxon>Pseudomonadati</taxon>
        <taxon>Thermodesulfobacteriota</taxon>
        <taxon>Desulfobacteria</taxon>
        <taxon>Desulfobacterales</taxon>
        <taxon>Desulfococcaceae</taxon>
        <taxon>Desulfonema</taxon>
    </lineage>
</organism>
<dbReference type="InterPro" id="IPR004119">
    <property type="entry name" value="EcKL"/>
</dbReference>
<dbReference type="InterPro" id="IPR026022">
    <property type="entry name" value="PhoU_dom"/>
</dbReference>
<dbReference type="SUPFAM" id="SSF109755">
    <property type="entry name" value="PhoU-like"/>
    <property type="match status" value="1"/>
</dbReference>
<dbReference type="Proteomes" id="UP000288096">
    <property type="component" value="Unassembled WGS sequence"/>
</dbReference>
<protein>
    <recommendedName>
        <fullName evidence="2">PhoU domain-containing protein</fullName>
    </recommendedName>
</protein>
<evidence type="ECO:0000256" key="1">
    <source>
        <dbReference type="ARBA" id="ARBA00008107"/>
    </source>
</evidence>
<sequence length="544" mass="62707">MENIVENFRFLAIETENQVKLTYGLLSRFDEKLLDKIGSKDDYIDNLKTTVENACFSRIHSSTSHISPEKLNDIRAIHIICVNLERVADFCVNITRQLQYLSDPSFIQRYDYKTMFAEIQKGLSAITPVFDNRTLSGALDVCRVEFHADRHYKENFDQIMADLKKGKNAPDLITTIFIFRYLERIGDAILNIGEALIFAIIGDRIKIRQFDALQQTLSESGFEGDFSDIDFSSILGSRSGCRIGKVGDKRPSGFKAQGIFKEGSIRKIRQEKENIMRWDAAFPGLAPRVFGYHESDTTASLLVEFLPGCTMDQVILTGGPDVTRNVFFLFEQTVGEIWQKTREAGAFETDYMDQLKSRLGSVCRVHPYFSRDVQHMGGLRIPSTDELIETCSRIERQVSAPFSVFIHGDFNTNNIVYNHSDQKLNYIDLYRSRRADYIQDASVFLVSNFRLPVFEPGLRARLNTVSLYFFEFFANFAEKNNDRTFEIRLALALARSFYTSTRFELNYDFAREMTLRSHFLMEKISAHEGKSWETFRLPESVLFY</sequence>
<feature type="domain" description="PhoU" evidence="2">
    <location>
        <begin position="15"/>
        <end position="96"/>
    </location>
</feature>
<dbReference type="PANTHER" id="PTHR42930:SF3">
    <property type="entry name" value="PHOSPHATE-SPECIFIC TRANSPORT SYSTEM ACCESSORY PROTEIN PHOU"/>
    <property type="match status" value="1"/>
</dbReference>
<dbReference type="Gene3D" id="3.90.1200.10">
    <property type="match status" value="1"/>
</dbReference>
<name>A0A401FRP4_9BACT</name>
<dbReference type="EMBL" id="BEXT01000001">
    <property type="protein sequence ID" value="GBC59631.1"/>
    <property type="molecule type" value="Genomic_DNA"/>
</dbReference>
<evidence type="ECO:0000313" key="4">
    <source>
        <dbReference type="Proteomes" id="UP000288096"/>
    </source>
</evidence>
<reference evidence="4" key="1">
    <citation type="submission" date="2017-11" db="EMBL/GenBank/DDBJ databases">
        <authorList>
            <person name="Watanabe M."/>
            <person name="Kojima H."/>
        </authorList>
    </citation>
    <scope>NUCLEOTIDE SEQUENCE [LARGE SCALE GENOMIC DNA]</scope>
    <source>
        <strain evidence="4">Tokyo 01</strain>
    </source>
</reference>
<dbReference type="GO" id="GO:0030643">
    <property type="term" value="P:intracellular phosphate ion homeostasis"/>
    <property type="evidence" value="ECO:0007669"/>
    <property type="project" value="InterPro"/>
</dbReference>
<dbReference type="AlphaFoldDB" id="A0A401FRP4"/>
<comment type="similarity">
    <text evidence="1">Belongs to the PhoU family.</text>
</comment>
<dbReference type="Pfam" id="PF01895">
    <property type="entry name" value="PhoU"/>
    <property type="match status" value="2"/>
</dbReference>
<dbReference type="RefSeq" id="WP_124327128.1">
    <property type="nucleotide sequence ID" value="NZ_BEXT01000001.1"/>
</dbReference>
<dbReference type="GO" id="GO:0045936">
    <property type="term" value="P:negative regulation of phosphate metabolic process"/>
    <property type="evidence" value="ECO:0007669"/>
    <property type="project" value="InterPro"/>
</dbReference>
<evidence type="ECO:0000259" key="2">
    <source>
        <dbReference type="Pfam" id="PF01895"/>
    </source>
</evidence>
<dbReference type="Pfam" id="PF02958">
    <property type="entry name" value="EcKL"/>
    <property type="match status" value="1"/>
</dbReference>
<keyword evidence="4" id="KW-1185">Reference proteome</keyword>
<dbReference type="InterPro" id="IPR011009">
    <property type="entry name" value="Kinase-like_dom_sf"/>
</dbReference>
<comment type="caution">
    <text evidence="3">The sequence shown here is derived from an EMBL/GenBank/DDBJ whole genome shotgun (WGS) entry which is preliminary data.</text>
</comment>